<dbReference type="PANTHER" id="PTHR42742">
    <property type="entry name" value="TRANSCRIPTIONAL REPRESSOR MPRA"/>
    <property type="match status" value="1"/>
</dbReference>
<reference evidence="7" key="1">
    <citation type="submission" date="2018-06" db="EMBL/GenBank/DDBJ databases">
        <authorList>
            <person name="Zhirakovskaya E."/>
        </authorList>
    </citation>
    <scope>NUCLEOTIDE SEQUENCE</scope>
</reference>
<dbReference type="EMBL" id="UOEH01000060">
    <property type="protein sequence ID" value="VAV91307.1"/>
    <property type="molecule type" value="Genomic_DNA"/>
</dbReference>
<dbReference type="InterPro" id="IPR000600">
    <property type="entry name" value="ROK"/>
</dbReference>
<keyword evidence="3" id="KW-0862">Zinc</keyword>
<evidence type="ECO:0000256" key="1">
    <source>
        <dbReference type="ARBA" id="ARBA00001946"/>
    </source>
</evidence>
<gene>
    <name evidence="7" type="ORF">MNBD_ALPHA05-1695</name>
</gene>
<keyword evidence="4" id="KW-0460">Magnesium</keyword>
<dbReference type="Gene3D" id="3.30.420.40">
    <property type="match status" value="2"/>
</dbReference>
<evidence type="ECO:0000256" key="4">
    <source>
        <dbReference type="ARBA" id="ARBA00022842"/>
    </source>
</evidence>
<dbReference type="SUPFAM" id="SSF53067">
    <property type="entry name" value="Actin-like ATPase domain"/>
    <property type="match status" value="1"/>
</dbReference>
<sequence>MSVRAERKLLAAIEAGGTKFVCAAGYGSDEILQSAKIPTTTPRETFAQVASFFSKVASQHGDIAAMGVASFGPIDIDPNSATYGAILNTPKPHWTGANFVKELALLKAPVMIDTDVSGAGIGEARAGAGKGLRTIAYVTVGTGIGAGVIKDGVPQSGFGHYELGHIRAPRDKNADPYPGRCPFHGDCLEGVASGPAIIERWGASLSDLPAGHEAIHLEAEYLSHLALTLILGHMPERIIFGGGVMKAPGLLGELQRKTKALVGDYVQGEPLKGDLSDYIVAPALGDLAGVIGALALAQMALENAQ</sequence>
<proteinExistence type="predicted"/>
<dbReference type="Pfam" id="PF00480">
    <property type="entry name" value="ROK"/>
    <property type="match status" value="1"/>
</dbReference>
<dbReference type="EC" id="2.7.1.4" evidence="5"/>
<dbReference type="PANTHER" id="PTHR42742:SF3">
    <property type="entry name" value="FRUCTOKINASE"/>
    <property type="match status" value="1"/>
</dbReference>
<dbReference type="CDD" id="cd24067">
    <property type="entry name" value="ASKHA_NBD_ROK_BsFRK-like"/>
    <property type="match status" value="1"/>
</dbReference>
<evidence type="ECO:0000256" key="5">
    <source>
        <dbReference type="ARBA" id="ARBA00038887"/>
    </source>
</evidence>
<accession>A0A3B0RHL6</accession>
<protein>
    <recommendedName>
        <fullName evidence="5">fructokinase</fullName>
        <ecNumber evidence="5">2.7.1.4</ecNumber>
    </recommendedName>
</protein>
<comment type="cofactor">
    <cofactor evidence="1">
        <name>Mg(2+)</name>
        <dbReference type="ChEBI" id="CHEBI:18420"/>
    </cofactor>
</comment>
<dbReference type="InterPro" id="IPR043129">
    <property type="entry name" value="ATPase_NBD"/>
</dbReference>
<keyword evidence="2" id="KW-0479">Metal-binding</keyword>
<name>A0A3B0RHL6_9ZZZZ</name>
<evidence type="ECO:0000256" key="6">
    <source>
        <dbReference type="ARBA" id="ARBA00048451"/>
    </source>
</evidence>
<comment type="catalytic activity">
    <reaction evidence="6">
        <text>D-fructose + ATP = D-fructose 6-phosphate + ADP + H(+)</text>
        <dbReference type="Rhea" id="RHEA:16125"/>
        <dbReference type="ChEBI" id="CHEBI:15378"/>
        <dbReference type="ChEBI" id="CHEBI:30616"/>
        <dbReference type="ChEBI" id="CHEBI:37721"/>
        <dbReference type="ChEBI" id="CHEBI:61527"/>
        <dbReference type="ChEBI" id="CHEBI:456216"/>
        <dbReference type="EC" id="2.7.1.4"/>
    </reaction>
</comment>
<keyword evidence="7" id="KW-0418">Kinase</keyword>
<keyword evidence="7" id="KW-0808">Transferase</keyword>
<dbReference type="GO" id="GO:0046872">
    <property type="term" value="F:metal ion binding"/>
    <property type="evidence" value="ECO:0007669"/>
    <property type="project" value="UniProtKB-KW"/>
</dbReference>
<organism evidence="7">
    <name type="scientific">hydrothermal vent metagenome</name>
    <dbReference type="NCBI Taxonomy" id="652676"/>
    <lineage>
        <taxon>unclassified sequences</taxon>
        <taxon>metagenomes</taxon>
        <taxon>ecological metagenomes</taxon>
    </lineage>
</organism>
<dbReference type="GO" id="GO:0008865">
    <property type="term" value="F:fructokinase activity"/>
    <property type="evidence" value="ECO:0007669"/>
    <property type="project" value="UniProtKB-EC"/>
</dbReference>
<dbReference type="InterPro" id="IPR051804">
    <property type="entry name" value="Carb_Metab_Reg_Kinase/Isom"/>
</dbReference>
<evidence type="ECO:0000256" key="2">
    <source>
        <dbReference type="ARBA" id="ARBA00022723"/>
    </source>
</evidence>
<evidence type="ECO:0000313" key="7">
    <source>
        <dbReference type="EMBL" id="VAV91307.1"/>
    </source>
</evidence>
<dbReference type="AlphaFoldDB" id="A0A3B0RHL6"/>
<evidence type="ECO:0000256" key="3">
    <source>
        <dbReference type="ARBA" id="ARBA00022833"/>
    </source>
</evidence>